<evidence type="ECO:0000256" key="3">
    <source>
        <dbReference type="ARBA" id="ARBA00022691"/>
    </source>
</evidence>
<dbReference type="AlphaFoldDB" id="A0A1Q2D1H6"/>
<dbReference type="Gene3D" id="3.20.20.70">
    <property type="entry name" value="Aldolase class I"/>
    <property type="match status" value="1"/>
</dbReference>
<evidence type="ECO:0000313" key="7">
    <source>
        <dbReference type="EMBL" id="AQP52207.1"/>
    </source>
</evidence>
<dbReference type="InterPro" id="IPR007197">
    <property type="entry name" value="rSAM"/>
</dbReference>
<keyword evidence="6" id="KW-0411">Iron-sulfur</keyword>
<keyword evidence="2" id="KW-0004">4Fe-4S</keyword>
<dbReference type="Proteomes" id="UP000188235">
    <property type="component" value="Chromosome"/>
</dbReference>
<dbReference type="RefSeq" id="WP_077352231.1">
    <property type="nucleotide sequence ID" value="NZ_CP019607.1"/>
</dbReference>
<evidence type="ECO:0000256" key="4">
    <source>
        <dbReference type="ARBA" id="ARBA00022723"/>
    </source>
</evidence>
<dbReference type="SFLD" id="SFLDF00299">
    <property type="entry name" value="anaerobic_ribonucleoside-triph"/>
    <property type="match status" value="1"/>
</dbReference>
<comment type="cofactor">
    <cofactor evidence="1">
        <name>[4Fe-4S] cluster</name>
        <dbReference type="ChEBI" id="CHEBI:49883"/>
    </cofactor>
</comment>
<evidence type="ECO:0000256" key="6">
    <source>
        <dbReference type="ARBA" id="ARBA00023014"/>
    </source>
</evidence>
<organism evidence="7 8">
    <name type="scientific">Tessaracoccus flavescens</name>
    <dbReference type="NCBI Taxonomy" id="399497"/>
    <lineage>
        <taxon>Bacteria</taxon>
        <taxon>Bacillati</taxon>
        <taxon>Actinomycetota</taxon>
        <taxon>Actinomycetes</taxon>
        <taxon>Propionibacteriales</taxon>
        <taxon>Propionibacteriaceae</taxon>
        <taxon>Tessaracoccus</taxon>
    </lineage>
</organism>
<dbReference type="InterPro" id="IPR012837">
    <property type="entry name" value="NrdG"/>
</dbReference>
<dbReference type="GO" id="GO:0043365">
    <property type="term" value="F:[formate-C-acetyltransferase]-activating enzyme activity"/>
    <property type="evidence" value="ECO:0007669"/>
    <property type="project" value="InterPro"/>
</dbReference>
<dbReference type="SFLD" id="SFLDS00029">
    <property type="entry name" value="Radical_SAM"/>
    <property type="match status" value="1"/>
</dbReference>
<sequence length="198" mass="21619">MSWINLASWLSSTEAEGPGRRAALWVQGCQFLCPGCCNPSFLRIAPRDLVTAESLVERLSAAKAEHNIEGLTMLGGEPLLQAKGLSELAAGAQGLGLSVMVFTGYTLEELRSDPLPGSERLLDHTDVLVDGRFVAELPEQHRAWAGSSNQRFHYLTDRYESTIEQTDGASQRVEIRFSESGRVEVNGWPADFKAKGNA</sequence>
<keyword evidence="5" id="KW-0408">Iron</keyword>
<name>A0A1Q2D1H6_9ACTN</name>
<proteinExistence type="predicted"/>
<evidence type="ECO:0000313" key="8">
    <source>
        <dbReference type="Proteomes" id="UP000188235"/>
    </source>
</evidence>
<dbReference type="SUPFAM" id="SSF102114">
    <property type="entry name" value="Radical SAM enzymes"/>
    <property type="match status" value="1"/>
</dbReference>
<keyword evidence="3" id="KW-0949">S-adenosyl-L-methionine</keyword>
<evidence type="ECO:0000256" key="2">
    <source>
        <dbReference type="ARBA" id="ARBA00022485"/>
    </source>
</evidence>
<dbReference type="GO" id="GO:0051539">
    <property type="term" value="F:4 iron, 4 sulfur cluster binding"/>
    <property type="evidence" value="ECO:0007669"/>
    <property type="project" value="UniProtKB-KW"/>
</dbReference>
<dbReference type="PANTHER" id="PTHR30352">
    <property type="entry name" value="PYRUVATE FORMATE-LYASE-ACTIVATING ENZYME"/>
    <property type="match status" value="1"/>
</dbReference>
<protein>
    <submittedName>
        <fullName evidence="7">Radical SAM protein</fullName>
    </submittedName>
</protein>
<dbReference type="STRING" id="399497.BW733_16650"/>
<keyword evidence="8" id="KW-1185">Reference proteome</keyword>
<dbReference type="PANTHER" id="PTHR30352:SF2">
    <property type="entry name" value="ANAEROBIC RIBONUCLEOSIDE-TRIPHOSPHATE REDUCTASE-ACTIVATING PROTEIN"/>
    <property type="match status" value="1"/>
</dbReference>
<dbReference type="GO" id="GO:0004748">
    <property type="term" value="F:ribonucleoside-diphosphate reductase activity, thioredoxin disulfide as acceptor"/>
    <property type="evidence" value="ECO:0007669"/>
    <property type="project" value="TreeGrafter"/>
</dbReference>
<dbReference type="GO" id="GO:0046872">
    <property type="term" value="F:metal ion binding"/>
    <property type="evidence" value="ECO:0007669"/>
    <property type="project" value="UniProtKB-KW"/>
</dbReference>
<evidence type="ECO:0000256" key="1">
    <source>
        <dbReference type="ARBA" id="ARBA00001966"/>
    </source>
</evidence>
<dbReference type="InterPro" id="IPR013785">
    <property type="entry name" value="Aldolase_TIM"/>
</dbReference>
<dbReference type="EMBL" id="CP019607">
    <property type="protein sequence ID" value="AQP52207.1"/>
    <property type="molecule type" value="Genomic_DNA"/>
</dbReference>
<accession>A0A1Q2D1H6</accession>
<reference evidence="7 8" key="1">
    <citation type="journal article" date="2008" name="Int. J. Syst. Evol. Microbiol.">
        <title>Tessaracoccus flavescens sp. nov., isolated from marine sediment.</title>
        <authorList>
            <person name="Lee D.W."/>
            <person name="Lee S.D."/>
        </authorList>
    </citation>
    <scope>NUCLEOTIDE SEQUENCE [LARGE SCALE GENOMIC DNA]</scope>
    <source>
        <strain evidence="7 8">SST-39T</strain>
    </source>
</reference>
<keyword evidence="4" id="KW-0479">Metal-binding</keyword>
<dbReference type="InterPro" id="IPR058240">
    <property type="entry name" value="rSAM_sf"/>
</dbReference>
<dbReference type="SFLD" id="SFLDG01063">
    <property type="entry name" value="activating_enzymes__group_1"/>
    <property type="match status" value="1"/>
</dbReference>
<dbReference type="CDD" id="cd01335">
    <property type="entry name" value="Radical_SAM"/>
    <property type="match status" value="1"/>
</dbReference>
<dbReference type="InterPro" id="IPR034457">
    <property type="entry name" value="Organic_radical-activating"/>
</dbReference>
<evidence type="ECO:0000256" key="5">
    <source>
        <dbReference type="ARBA" id="ARBA00023004"/>
    </source>
</evidence>
<gene>
    <name evidence="7" type="ORF">BW733_16650</name>
</gene>
<dbReference type="OrthoDB" id="9782387at2"/>
<dbReference type="SFLD" id="SFLDG01066">
    <property type="entry name" value="organic_radical-activating_enz"/>
    <property type="match status" value="1"/>
</dbReference>
<dbReference type="Pfam" id="PF13353">
    <property type="entry name" value="Fer4_12"/>
    <property type="match status" value="1"/>
</dbReference>
<dbReference type="KEGG" id="tfa:BW733_16650"/>